<keyword evidence="4 5" id="KW-0472">Membrane</keyword>
<feature type="transmembrane region" description="Helical" evidence="5">
    <location>
        <begin position="252"/>
        <end position="270"/>
    </location>
</feature>
<gene>
    <name evidence="6" type="ORF">GSPATT00024754001</name>
</gene>
<feature type="transmembrane region" description="Helical" evidence="5">
    <location>
        <begin position="317"/>
        <end position="335"/>
    </location>
</feature>
<dbReference type="InterPro" id="IPR036259">
    <property type="entry name" value="MFS_trans_sf"/>
</dbReference>
<feature type="transmembrane region" description="Helical" evidence="5">
    <location>
        <begin position="142"/>
        <end position="162"/>
    </location>
</feature>
<proteinExistence type="predicted"/>
<protein>
    <recommendedName>
        <fullName evidence="8">Major facilitator superfamily (MFS) profile domain-containing protein</fullName>
    </recommendedName>
</protein>
<evidence type="ECO:0000313" key="6">
    <source>
        <dbReference type="EMBL" id="CAK92023.1"/>
    </source>
</evidence>
<feature type="transmembrane region" description="Helical" evidence="5">
    <location>
        <begin position="174"/>
        <end position="193"/>
    </location>
</feature>
<evidence type="ECO:0000256" key="1">
    <source>
        <dbReference type="ARBA" id="ARBA00004141"/>
    </source>
</evidence>
<evidence type="ECO:0000256" key="3">
    <source>
        <dbReference type="ARBA" id="ARBA00022989"/>
    </source>
</evidence>
<reference evidence="6 7" key="1">
    <citation type="journal article" date="2006" name="Nature">
        <title>Global trends of whole-genome duplications revealed by the ciliate Paramecium tetraurelia.</title>
        <authorList>
            <consortium name="Genoscope"/>
            <person name="Aury J.-M."/>
            <person name="Jaillon O."/>
            <person name="Duret L."/>
            <person name="Noel B."/>
            <person name="Jubin C."/>
            <person name="Porcel B.M."/>
            <person name="Segurens B."/>
            <person name="Daubin V."/>
            <person name="Anthouard V."/>
            <person name="Aiach N."/>
            <person name="Arnaiz O."/>
            <person name="Billaut A."/>
            <person name="Beisson J."/>
            <person name="Blanc I."/>
            <person name="Bouhouche K."/>
            <person name="Camara F."/>
            <person name="Duharcourt S."/>
            <person name="Guigo R."/>
            <person name="Gogendeau D."/>
            <person name="Katinka M."/>
            <person name="Keller A.-M."/>
            <person name="Kissmehl R."/>
            <person name="Klotz C."/>
            <person name="Koll F."/>
            <person name="Le Moue A."/>
            <person name="Lepere C."/>
            <person name="Malinsky S."/>
            <person name="Nowacki M."/>
            <person name="Nowak J.K."/>
            <person name="Plattner H."/>
            <person name="Poulain J."/>
            <person name="Ruiz F."/>
            <person name="Serrano V."/>
            <person name="Zagulski M."/>
            <person name="Dessen P."/>
            <person name="Betermier M."/>
            <person name="Weissenbach J."/>
            <person name="Scarpelli C."/>
            <person name="Schachter V."/>
            <person name="Sperling L."/>
            <person name="Meyer E."/>
            <person name="Cohen J."/>
            <person name="Wincker P."/>
        </authorList>
    </citation>
    <scope>NUCLEOTIDE SEQUENCE [LARGE SCALE GENOMIC DNA]</scope>
    <source>
        <strain evidence="6 7">Stock d4-2</strain>
    </source>
</reference>
<dbReference type="OMA" id="ANSMYEY"/>
<comment type="subcellular location">
    <subcellularLocation>
        <location evidence="1">Membrane</location>
        <topology evidence="1">Multi-pass membrane protein</topology>
    </subcellularLocation>
</comment>
<evidence type="ECO:0000313" key="7">
    <source>
        <dbReference type="Proteomes" id="UP000000600"/>
    </source>
</evidence>
<feature type="transmembrane region" description="Helical" evidence="5">
    <location>
        <begin position="42"/>
        <end position="65"/>
    </location>
</feature>
<evidence type="ECO:0000256" key="2">
    <source>
        <dbReference type="ARBA" id="ARBA00022692"/>
    </source>
</evidence>
<name>A0E9Q6_PARTE</name>
<dbReference type="InParanoid" id="A0E9Q6"/>
<keyword evidence="7" id="KW-1185">Reference proteome</keyword>
<evidence type="ECO:0000256" key="4">
    <source>
        <dbReference type="ARBA" id="ARBA00023136"/>
    </source>
</evidence>
<dbReference type="GO" id="GO:0016020">
    <property type="term" value="C:membrane"/>
    <property type="evidence" value="ECO:0007669"/>
    <property type="project" value="UniProtKB-SubCell"/>
</dbReference>
<feature type="transmembrane region" description="Helical" evidence="5">
    <location>
        <begin position="12"/>
        <end position="36"/>
    </location>
</feature>
<dbReference type="KEGG" id="ptm:GSPATT00024754001"/>
<organism evidence="6 7">
    <name type="scientific">Paramecium tetraurelia</name>
    <dbReference type="NCBI Taxonomy" id="5888"/>
    <lineage>
        <taxon>Eukaryota</taxon>
        <taxon>Sar</taxon>
        <taxon>Alveolata</taxon>
        <taxon>Ciliophora</taxon>
        <taxon>Intramacronucleata</taxon>
        <taxon>Oligohymenophorea</taxon>
        <taxon>Peniculida</taxon>
        <taxon>Parameciidae</taxon>
        <taxon>Paramecium</taxon>
    </lineage>
</organism>
<keyword evidence="2 5" id="KW-0812">Transmembrane</keyword>
<feature type="transmembrane region" description="Helical" evidence="5">
    <location>
        <begin position="355"/>
        <end position="376"/>
    </location>
</feature>
<dbReference type="EMBL" id="CT868666">
    <property type="protein sequence ID" value="CAK92023.1"/>
    <property type="molecule type" value="Genomic_DNA"/>
</dbReference>
<dbReference type="InterPro" id="IPR051617">
    <property type="entry name" value="UNC-93-like_regulator"/>
</dbReference>
<feature type="transmembrane region" description="Helical" evidence="5">
    <location>
        <begin position="388"/>
        <end position="409"/>
    </location>
</feature>
<keyword evidence="3 5" id="KW-1133">Transmembrane helix</keyword>
<dbReference type="Proteomes" id="UP000000600">
    <property type="component" value="Unassembled WGS sequence"/>
</dbReference>
<evidence type="ECO:0000256" key="5">
    <source>
        <dbReference type="SAM" id="Phobius"/>
    </source>
</evidence>
<dbReference type="PANTHER" id="PTHR23294">
    <property type="entry name" value="ET TRANSLATION PRODUCT-RELATED"/>
    <property type="match status" value="1"/>
</dbReference>
<sequence length="449" mass="51664">MAEQANIGNLIFMCIITVSYSGAIGLCRTVIFSTILKIDDSVINSVSLGIFTLIFLFGPFSLPLYQRIIYKFTYKAVFCITSLVNVISTTLYIIIIEQQPKQIYLIIAILLFEAIAAPFLAIFYCAYNYYVRSISNSKNIGIYFGIAYSLFSMQNFIGDIYITFANSMYEYNEYFYYPMLFISLIISMLYLFIKEPKFGNKSNSSQSIDLHQRINQHIYGSQEEQNLLQREDDPSYSNQFIQIWTVYKKDPLFIYIIPTIISLGIFSAFNVVYSQDMIVPHYSMQLNQELIAGLTLHGIGQFLGGITVGLISDIYGYLNLLIILQIFAILTYIISVNLQYQIRIVGETTQVNNTLFYIFDFMSGLLISSSQVLTFAISGSQYHHNKNVLQFCNWIYCVTFYLFTIFMSLTSSSNLTLGVISFSSFIILYSILNFACLWFHRRQYLIDLQ</sequence>
<dbReference type="GeneID" id="5045205"/>
<feature type="transmembrane region" description="Helical" evidence="5">
    <location>
        <begin position="415"/>
        <end position="439"/>
    </location>
</feature>
<dbReference type="HOGENOM" id="CLU_049396_0_0_1"/>
<dbReference type="Gene3D" id="1.20.1250.20">
    <property type="entry name" value="MFS general substrate transporter like domains"/>
    <property type="match status" value="1"/>
</dbReference>
<feature type="transmembrane region" description="Helical" evidence="5">
    <location>
        <begin position="290"/>
        <end position="310"/>
    </location>
</feature>
<dbReference type="RefSeq" id="XP_001459420.1">
    <property type="nucleotide sequence ID" value="XM_001459383.1"/>
</dbReference>
<dbReference type="AlphaFoldDB" id="A0E9Q6"/>
<accession>A0E9Q6</accession>
<evidence type="ECO:0008006" key="8">
    <source>
        <dbReference type="Google" id="ProtNLM"/>
    </source>
</evidence>
<feature type="transmembrane region" description="Helical" evidence="5">
    <location>
        <begin position="102"/>
        <end position="130"/>
    </location>
</feature>
<dbReference type="PANTHER" id="PTHR23294:SF0">
    <property type="entry name" value="UNC93-LIKE PROTEIN MFSD11"/>
    <property type="match status" value="1"/>
</dbReference>
<feature type="transmembrane region" description="Helical" evidence="5">
    <location>
        <begin position="77"/>
        <end position="96"/>
    </location>
</feature>
<dbReference type="OrthoDB" id="303296at2759"/>
<dbReference type="SUPFAM" id="SSF103473">
    <property type="entry name" value="MFS general substrate transporter"/>
    <property type="match status" value="1"/>
</dbReference>